<keyword evidence="5 7" id="KW-1133">Transmembrane helix</keyword>
<dbReference type="Gene3D" id="1.20.1250.20">
    <property type="entry name" value="MFS general substrate transporter like domains"/>
    <property type="match status" value="1"/>
</dbReference>
<keyword evidence="6 7" id="KW-0472">Membrane</keyword>
<organism evidence="8 9">
    <name type="scientific">Staphylococcus ratti</name>
    <dbReference type="NCBI Taxonomy" id="2892440"/>
    <lineage>
        <taxon>Bacteria</taxon>
        <taxon>Bacillati</taxon>
        <taxon>Bacillota</taxon>
        <taxon>Bacilli</taxon>
        <taxon>Bacillales</taxon>
        <taxon>Staphylococcaceae</taxon>
        <taxon>Staphylococcus</taxon>
    </lineage>
</organism>
<dbReference type="EMBL" id="CP086654">
    <property type="protein sequence ID" value="UEX89529.1"/>
    <property type="molecule type" value="Genomic_DNA"/>
</dbReference>
<keyword evidence="2" id="KW-0813">Transport</keyword>
<feature type="transmembrane region" description="Helical" evidence="7">
    <location>
        <begin position="136"/>
        <end position="154"/>
    </location>
</feature>
<feature type="transmembrane region" description="Helical" evidence="7">
    <location>
        <begin position="160"/>
        <end position="183"/>
    </location>
</feature>
<feature type="transmembrane region" description="Helical" evidence="7">
    <location>
        <begin position="203"/>
        <end position="227"/>
    </location>
</feature>
<evidence type="ECO:0000313" key="8">
    <source>
        <dbReference type="EMBL" id="UEX89529.1"/>
    </source>
</evidence>
<evidence type="ECO:0000256" key="5">
    <source>
        <dbReference type="ARBA" id="ARBA00022989"/>
    </source>
</evidence>
<dbReference type="RefSeq" id="WP_229292037.1">
    <property type="nucleotide sequence ID" value="NZ_CP086654.1"/>
</dbReference>
<dbReference type="Proteomes" id="UP001197626">
    <property type="component" value="Chromosome"/>
</dbReference>
<evidence type="ECO:0000256" key="3">
    <source>
        <dbReference type="ARBA" id="ARBA00022475"/>
    </source>
</evidence>
<gene>
    <name evidence="8" type="ORF">LN051_08095</name>
</gene>
<proteinExistence type="predicted"/>
<evidence type="ECO:0000313" key="9">
    <source>
        <dbReference type="Proteomes" id="UP001197626"/>
    </source>
</evidence>
<keyword evidence="9" id="KW-1185">Reference proteome</keyword>
<evidence type="ECO:0000256" key="1">
    <source>
        <dbReference type="ARBA" id="ARBA00004651"/>
    </source>
</evidence>
<reference evidence="8 9" key="1">
    <citation type="journal article" date="2022" name="Pathogens">
        <title>Staphylococcus ratti sp. nov. Isolated from a Lab Rat.</title>
        <authorList>
            <person name="Kovarovic V."/>
            <person name="Sedlacek I."/>
            <person name="Petras P."/>
            <person name="Kralova S."/>
            <person name="Maslanova I."/>
            <person name="Svec P."/>
            <person name="Neumann-Schaal M."/>
            <person name="Botka T."/>
            <person name="Gelbicova T."/>
            <person name="Stankova E."/>
            <person name="Doskar J."/>
            <person name="Pantucek R."/>
        </authorList>
    </citation>
    <scope>NUCLEOTIDE SEQUENCE [LARGE SCALE GENOMIC DNA]</scope>
    <source>
        <strain evidence="8 9">CCM 9025</strain>
    </source>
</reference>
<feature type="transmembrane region" description="Helical" evidence="7">
    <location>
        <begin position="94"/>
        <end position="115"/>
    </location>
</feature>
<feature type="transmembrane region" description="Helical" evidence="7">
    <location>
        <begin position="295"/>
        <end position="318"/>
    </location>
</feature>
<feature type="transmembrane region" description="Helical" evidence="7">
    <location>
        <begin position="69"/>
        <end position="88"/>
    </location>
</feature>
<keyword evidence="3" id="KW-1003">Cell membrane</keyword>
<name>A0ABY3PB58_9STAP</name>
<feature type="transmembrane region" description="Helical" evidence="7">
    <location>
        <begin position="239"/>
        <end position="259"/>
    </location>
</feature>
<dbReference type="SUPFAM" id="SSF103473">
    <property type="entry name" value="MFS general substrate transporter"/>
    <property type="match status" value="1"/>
</dbReference>
<dbReference type="InterPro" id="IPR036259">
    <property type="entry name" value="MFS_trans_sf"/>
</dbReference>
<feature type="transmembrane region" description="Helical" evidence="7">
    <location>
        <begin position="271"/>
        <end position="289"/>
    </location>
</feature>
<evidence type="ECO:0000256" key="4">
    <source>
        <dbReference type="ARBA" id="ARBA00022692"/>
    </source>
</evidence>
<evidence type="ECO:0000256" key="2">
    <source>
        <dbReference type="ARBA" id="ARBA00022448"/>
    </source>
</evidence>
<accession>A0ABY3PB58</accession>
<feature type="transmembrane region" description="Helical" evidence="7">
    <location>
        <begin position="360"/>
        <end position="379"/>
    </location>
</feature>
<dbReference type="InterPro" id="IPR011701">
    <property type="entry name" value="MFS"/>
</dbReference>
<dbReference type="PANTHER" id="PTHR43266:SF2">
    <property type="entry name" value="MAJOR FACILITATOR SUPERFAMILY (MFS) PROFILE DOMAIN-CONTAINING PROTEIN"/>
    <property type="match status" value="1"/>
</dbReference>
<feature type="transmembrane region" description="Helical" evidence="7">
    <location>
        <begin position="7"/>
        <end position="30"/>
    </location>
</feature>
<feature type="transmembrane region" description="Helical" evidence="7">
    <location>
        <begin position="36"/>
        <end position="57"/>
    </location>
</feature>
<protein>
    <submittedName>
        <fullName evidence="8">MFS transporter</fullName>
    </submittedName>
</protein>
<comment type="subcellular location">
    <subcellularLocation>
        <location evidence="1">Cell membrane</location>
        <topology evidence="1">Multi-pass membrane protein</topology>
    </subcellularLocation>
</comment>
<feature type="transmembrane region" description="Helical" evidence="7">
    <location>
        <begin position="330"/>
        <end position="348"/>
    </location>
</feature>
<evidence type="ECO:0000256" key="6">
    <source>
        <dbReference type="ARBA" id="ARBA00023136"/>
    </source>
</evidence>
<evidence type="ECO:0000256" key="7">
    <source>
        <dbReference type="SAM" id="Phobius"/>
    </source>
</evidence>
<dbReference type="Pfam" id="PF07690">
    <property type="entry name" value="MFS_1"/>
    <property type="match status" value="1"/>
</dbReference>
<dbReference type="PANTHER" id="PTHR43266">
    <property type="entry name" value="MACROLIDE-EFFLUX PROTEIN"/>
    <property type="match status" value="1"/>
</dbReference>
<sequence length="385" mass="43126">MNTNIMIYMISYALIILGNSATFVAVYWTIGEKSTYSILALVVSVVFFIRFITSRIITNKIDKFNHVKLYRNLFVIRIITLATALLLLNLMHDILVICVLTIILNCLDVVSGSISPKFVKSFGEALIVKMNSYLSIIEKVLYVLGMILGSVLIARVDINVIIYIEIVMYIISLVLIISISKVLSENYEKVSGEESASKYDIAIVNYILVIAIAANVMITPYTTLIIPYIRERLGVNPDIFTATEIFMMFGGILSGVLISKYVTLDSRKSDKLFIFSALLQGFLITGLSFNSNIIIYFVFMFVLGACITSFNIPLSIILQNNIPIKSIGKAKSHIISISTVFSALSYLISSASINYVDISLIYFVFPIIGIMMLIVYKFLRRKNEV</sequence>
<keyword evidence="4 7" id="KW-0812">Transmembrane</keyword>